<dbReference type="Pfam" id="PF04828">
    <property type="entry name" value="GFA"/>
    <property type="match status" value="1"/>
</dbReference>
<dbReference type="KEGG" id="apuu:APUU_60317A"/>
<dbReference type="OrthoDB" id="9985472at2759"/>
<dbReference type="GeneID" id="64977274"/>
<reference evidence="6" key="1">
    <citation type="submission" date="2021-01" db="EMBL/GenBank/DDBJ databases">
        <authorList>
            <consortium name="Aspergillus puulaauensis MK2 genome sequencing consortium"/>
            <person name="Kazuki M."/>
            <person name="Futagami T."/>
        </authorList>
    </citation>
    <scope>NUCLEOTIDE SEQUENCE</scope>
    <source>
        <strain evidence="6">MK2</strain>
    </source>
</reference>
<organism evidence="6 7">
    <name type="scientific">Aspergillus puulaauensis</name>
    <dbReference type="NCBI Taxonomy" id="1220207"/>
    <lineage>
        <taxon>Eukaryota</taxon>
        <taxon>Fungi</taxon>
        <taxon>Dikarya</taxon>
        <taxon>Ascomycota</taxon>
        <taxon>Pezizomycotina</taxon>
        <taxon>Eurotiomycetes</taxon>
        <taxon>Eurotiomycetidae</taxon>
        <taxon>Eurotiales</taxon>
        <taxon>Aspergillaceae</taxon>
        <taxon>Aspergillus</taxon>
    </lineage>
</organism>
<evidence type="ECO:0000256" key="1">
    <source>
        <dbReference type="ARBA" id="ARBA00005495"/>
    </source>
</evidence>
<feature type="domain" description="CENP-V/GFA" evidence="5">
    <location>
        <begin position="4"/>
        <end position="127"/>
    </location>
</feature>
<dbReference type="SUPFAM" id="SSF51316">
    <property type="entry name" value="Mss4-like"/>
    <property type="match status" value="1"/>
</dbReference>
<dbReference type="Proteomes" id="UP000654913">
    <property type="component" value="Chromosome 6"/>
</dbReference>
<name>A0A7R7XUY7_9EURO</name>
<keyword evidence="2" id="KW-0479">Metal-binding</keyword>
<dbReference type="PANTHER" id="PTHR33337:SF40">
    <property type="entry name" value="CENP-V_GFA DOMAIN-CONTAINING PROTEIN-RELATED"/>
    <property type="match status" value="1"/>
</dbReference>
<dbReference type="GO" id="GO:0016846">
    <property type="term" value="F:carbon-sulfur lyase activity"/>
    <property type="evidence" value="ECO:0007669"/>
    <property type="project" value="InterPro"/>
</dbReference>
<evidence type="ECO:0000259" key="5">
    <source>
        <dbReference type="PROSITE" id="PS51891"/>
    </source>
</evidence>
<gene>
    <name evidence="6" type="ORF">APUU_60317A</name>
</gene>
<comment type="similarity">
    <text evidence="1">Belongs to the Gfa family.</text>
</comment>
<dbReference type="GO" id="GO:0046872">
    <property type="term" value="F:metal ion binding"/>
    <property type="evidence" value="ECO:0007669"/>
    <property type="project" value="UniProtKB-KW"/>
</dbReference>
<evidence type="ECO:0000313" key="7">
    <source>
        <dbReference type="Proteomes" id="UP000654913"/>
    </source>
</evidence>
<dbReference type="PANTHER" id="PTHR33337">
    <property type="entry name" value="GFA DOMAIN-CONTAINING PROTEIN"/>
    <property type="match status" value="1"/>
</dbReference>
<dbReference type="AlphaFoldDB" id="A0A7R7XUY7"/>
<keyword evidence="7" id="KW-1185">Reference proteome</keyword>
<protein>
    <recommendedName>
        <fullName evidence="5">CENP-V/GFA domain-containing protein</fullName>
    </recommendedName>
</protein>
<dbReference type="PROSITE" id="PS51891">
    <property type="entry name" value="CENP_V_GFA"/>
    <property type="match status" value="1"/>
</dbReference>
<dbReference type="EMBL" id="AP024448">
    <property type="protein sequence ID" value="BCS27269.1"/>
    <property type="molecule type" value="Genomic_DNA"/>
</dbReference>
<reference evidence="6" key="2">
    <citation type="submission" date="2021-02" db="EMBL/GenBank/DDBJ databases">
        <title>Aspergillus puulaauensis MK2 genome sequence.</title>
        <authorList>
            <person name="Futagami T."/>
            <person name="Mori K."/>
            <person name="Kadooka C."/>
            <person name="Tanaka T."/>
        </authorList>
    </citation>
    <scope>NUCLEOTIDE SEQUENCE</scope>
    <source>
        <strain evidence="6">MK2</strain>
    </source>
</reference>
<dbReference type="InterPro" id="IPR011057">
    <property type="entry name" value="Mss4-like_sf"/>
</dbReference>
<keyword evidence="3" id="KW-0862">Zinc</keyword>
<dbReference type="InterPro" id="IPR006913">
    <property type="entry name" value="CENP-V/GFA"/>
</dbReference>
<accession>A0A7R7XUY7</accession>
<proteinExistence type="inferred from homology"/>
<evidence type="ECO:0000256" key="4">
    <source>
        <dbReference type="ARBA" id="ARBA00023239"/>
    </source>
</evidence>
<sequence>MSTTTGNCLCGACAYSYTGDPAVKAICHCQTCRKISGGTNTVNFGIPDSNFTATKGEPKTFEAVHETGMKLTVFFCPECGSTLWKEANGDLFKGMKLVQAGTVSDAAAQLAKGVDVELWVTERVPWLQAIDGVAQKSQF</sequence>
<evidence type="ECO:0000256" key="2">
    <source>
        <dbReference type="ARBA" id="ARBA00022723"/>
    </source>
</evidence>
<evidence type="ECO:0000256" key="3">
    <source>
        <dbReference type="ARBA" id="ARBA00022833"/>
    </source>
</evidence>
<evidence type="ECO:0000313" key="6">
    <source>
        <dbReference type="EMBL" id="BCS27269.1"/>
    </source>
</evidence>
<keyword evidence="4" id="KW-0456">Lyase</keyword>
<dbReference type="RefSeq" id="XP_041559463.1">
    <property type="nucleotide sequence ID" value="XM_041693543.1"/>
</dbReference>
<dbReference type="Gene3D" id="3.90.1590.10">
    <property type="entry name" value="glutathione-dependent formaldehyde- activating enzyme (gfa)"/>
    <property type="match status" value="1"/>
</dbReference>